<dbReference type="GO" id="GO:0003735">
    <property type="term" value="F:structural constituent of ribosome"/>
    <property type="evidence" value="ECO:0007669"/>
    <property type="project" value="InterPro"/>
</dbReference>
<dbReference type="STRING" id="1385517.N800_10960"/>
<keyword evidence="9" id="KW-1185">Reference proteome</keyword>
<dbReference type="Proteomes" id="UP000029998">
    <property type="component" value="Unassembled WGS sequence"/>
</dbReference>
<sequence length="105" mass="11519">MYAVIVTGGKQYRVMQGETLRVELLEAEVGSELKLDNVLMLGGSDGVKVGDALKGAVVSAKVVGHGRADKVRIVKFRRRKHHRKQMGHRQHFTEIEITGIAGGNK</sequence>
<evidence type="ECO:0000256" key="6">
    <source>
        <dbReference type="HAMAP-Rule" id="MF_01363"/>
    </source>
</evidence>
<dbReference type="GO" id="GO:0006412">
    <property type="term" value="P:translation"/>
    <property type="evidence" value="ECO:0007669"/>
    <property type="project" value="UniProtKB-UniRule"/>
</dbReference>
<comment type="caution">
    <text evidence="8">The sequence shown here is derived from an EMBL/GenBank/DDBJ whole genome shotgun (WGS) entry which is preliminary data.</text>
</comment>
<evidence type="ECO:0000256" key="4">
    <source>
        <dbReference type="ARBA" id="ARBA00022980"/>
    </source>
</evidence>
<dbReference type="PROSITE" id="PS01169">
    <property type="entry name" value="RIBOSOMAL_L21"/>
    <property type="match status" value="1"/>
</dbReference>
<comment type="similarity">
    <text evidence="1 6 7">Belongs to the bacterial ribosomal protein bL21 family.</text>
</comment>
<dbReference type="GO" id="GO:0005840">
    <property type="term" value="C:ribosome"/>
    <property type="evidence" value="ECO:0007669"/>
    <property type="project" value="UniProtKB-KW"/>
</dbReference>
<dbReference type="GO" id="GO:0005737">
    <property type="term" value="C:cytoplasm"/>
    <property type="evidence" value="ECO:0007669"/>
    <property type="project" value="UniProtKB-ARBA"/>
</dbReference>
<evidence type="ECO:0000256" key="3">
    <source>
        <dbReference type="ARBA" id="ARBA00022884"/>
    </source>
</evidence>
<dbReference type="EMBL" id="AVPU01000002">
    <property type="protein sequence ID" value="KGM56121.1"/>
    <property type="molecule type" value="Genomic_DNA"/>
</dbReference>
<dbReference type="SUPFAM" id="SSF141091">
    <property type="entry name" value="L21p-like"/>
    <property type="match status" value="1"/>
</dbReference>
<name>A0A0A0EYS7_9GAMM</name>
<dbReference type="InterPro" id="IPR036164">
    <property type="entry name" value="bL21-like_sf"/>
</dbReference>
<evidence type="ECO:0000256" key="1">
    <source>
        <dbReference type="ARBA" id="ARBA00008563"/>
    </source>
</evidence>
<accession>A0A0A0EYS7</accession>
<evidence type="ECO:0000256" key="7">
    <source>
        <dbReference type="RuleBase" id="RU000562"/>
    </source>
</evidence>
<dbReference type="eggNOG" id="COG0261">
    <property type="taxonomic scope" value="Bacteria"/>
</dbReference>
<evidence type="ECO:0000313" key="9">
    <source>
        <dbReference type="Proteomes" id="UP000029998"/>
    </source>
</evidence>
<dbReference type="InterPro" id="IPR018258">
    <property type="entry name" value="Ribosomal_bL21_CS"/>
</dbReference>
<protein>
    <recommendedName>
        <fullName evidence="6">Large ribosomal subunit protein bL21</fullName>
    </recommendedName>
</protein>
<dbReference type="GO" id="GO:0019843">
    <property type="term" value="F:rRNA binding"/>
    <property type="evidence" value="ECO:0007669"/>
    <property type="project" value="UniProtKB-UniRule"/>
</dbReference>
<dbReference type="AlphaFoldDB" id="A0A0A0EYS7"/>
<comment type="function">
    <text evidence="6 7">This protein binds to 23S rRNA in the presence of protein L20.</text>
</comment>
<dbReference type="RefSeq" id="WP_036134229.1">
    <property type="nucleotide sequence ID" value="NZ_AVPU01000002.1"/>
</dbReference>
<keyword evidence="5 6" id="KW-0687">Ribonucleoprotein</keyword>
<gene>
    <name evidence="6" type="primary">rplU</name>
    <name evidence="8" type="ORF">N800_10960</name>
</gene>
<evidence type="ECO:0000313" key="8">
    <source>
        <dbReference type="EMBL" id="KGM56121.1"/>
    </source>
</evidence>
<dbReference type="OrthoDB" id="9813334at2"/>
<proteinExistence type="inferred from homology"/>
<dbReference type="InterPro" id="IPR028909">
    <property type="entry name" value="bL21-like"/>
</dbReference>
<keyword evidence="2 6" id="KW-0699">rRNA-binding</keyword>
<keyword evidence="4 6" id="KW-0689">Ribosomal protein</keyword>
<dbReference type="PANTHER" id="PTHR21349:SF0">
    <property type="entry name" value="LARGE RIBOSOMAL SUBUNIT PROTEIN BL21M"/>
    <property type="match status" value="1"/>
</dbReference>
<dbReference type="GO" id="GO:1990904">
    <property type="term" value="C:ribonucleoprotein complex"/>
    <property type="evidence" value="ECO:0007669"/>
    <property type="project" value="UniProtKB-KW"/>
</dbReference>
<evidence type="ECO:0000256" key="2">
    <source>
        <dbReference type="ARBA" id="ARBA00022730"/>
    </source>
</evidence>
<dbReference type="NCBIfam" id="TIGR00061">
    <property type="entry name" value="L21"/>
    <property type="match status" value="1"/>
</dbReference>
<dbReference type="PANTHER" id="PTHR21349">
    <property type="entry name" value="50S RIBOSOMAL PROTEIN L21"/>
    <property type="match status" value="1"/>
</dbReference>
<organism evidence="8 9">
    <name type="scientific">Lysobacter daejeonensis GH1-9</name>
    <dbReference type="NCBI Taxonomy" id="1385517"/>
    <lineage>
        <taxon>Bacteria</taxon>
        <taxon>Pseudomonadati</taxon>
        <taxon>Pseudomonadota</taxon>
        <taxon>Gammaproteobacteria</taxon>
        <taxon>Lysobacterales</taxon>
        <taxon>Lysobacteraceae</taxon>
        <taxon>Aerolutibacter</taxon>
    </lineage>
</organism>
<evidence type="ECO:0000256" key="5">
    <source>
        <dbReference type="ARBA" id="ARBA00023274"/>
    </source>
</evidence>
<reference evidence="8 9" key="1">
    <citation type="submission" date="2013-08" db="EMBL/GenBank/DDBJ databases">
        <title>Genome sequencing of Lysobacter.</title>
        <authorList>
            <person name="Zhang S."/>
            <person name="Wang G."/>
        </authorList>
    </citation>
    <scope>NUCLEOTIDE SEQUENCE [LARGE SCALE GENOMIC DNA]</scope>
    <source>
        <strain evidence="8 9">GH1-9</strain>
    </source>
</reference>
<dbReference type="HAMAP" id="MF_01363">
    <property type="entry name" value="Ribosomal_bL21"/>
    <property type="match status" value="1"/>
</dbReference>
<keyword evidence="3 6" id="KW-0694">RNA-binding</keyword>
<dbReference type="Pfam" id="PF00829">
    <property type="entry name" value="Ribosomal_L21p"/>
    <property type="match status" value="1"/>
</dbReference>
<dbReference type="InterPro" id="IPR001787">
    <property type="entry name" value="Ribosomal_bL21"/>
</dbReference>
<comment type="subunit">
    <text evidence="6">Part of the 50S ribosomal subunit. Contacts protein L20.</text>
</comment>